<dbReference type="InterPro" id="IPR021190">
    <property type="entry name" value="Pept_M10A"/>
</dbReference>
<feature type="binding site" evidence="6">
    <location>
        <position position="173"/>
    </location>
    <ligand>
        <name>Zn(2+)</name>
        <dbReference type="ChEBI" id="CHEBI:29105"/>
        <label>1</label>
    </ligand>
</feature>
<dbReference type="GO" id="GO:0005615">
    <property type="term" value="C:extracellular space"/>
    <property type="evidence" value="ECO:0007669"/>
    <property type="project" value="TreeGrafter"/>
</dbReference>
<name>A0AAV8Y4E9_9CUCU</name>
<dbReference type="GO" id="GO:0031012">
    <property type="term" value="C:extracellular matrix"/>
    <property type="evidence" value="ECO:0007669"/>
    <property type="project" value="InterPro"/>
</dbReference>
<keyword evidence="5 6" id="KW-0862">Zinc</keyword>
<organism evidence="8 9">
    <name type="scientific">Aromia moschata</name>
    <dbReference type="NCBI Taxonomy" id="1265417"/>
    <lineage>
        <taxon>Eukaryota</taxon>
        <taxon>Metazoa</taxon>
        <taxon>Ecdysozoa</taxon>
        <taxon>Arthropoda</taxon>
        <taxon>Hexapoda</taxon>
        <taxon>Insecta</taxon>
        <taxon>Pterygota</taxon>
        <taxon>Neoptera</taxon>
        <taxon>Endopterygota</taxon>
        <taxon>Coleoptera</taxon>
        <taxon>Polyphaga</taxon>
        <taxon>Cucujiformia</taxon>
        <taxon>Chrysomeloidea</taxon>
        <taxon>Cerambycidae</taxon>
        <taxon>Cerambycinae</taxon>
        <taxon>Callichromatini</taxon>
        <taxon>Aromia</taxon>
    </lineage>
</organism>
<feature type="domain" description="Peptidase metallopeptidase" evidence="7">
    <location>
        <begin position="112"/>
        <end position="230"/>
    </location>
</feature>
<dbReference type="InterPro" id="IPR001818">
    <property type="entry name" value="Pept_M10_metallopeptidase"/>
</dbReference>
<dbReference type="InterPro" id="IPR006026">
    <property type="entry name" value="Peptidase_Metallo"/>
</dbReference>
<feature type="binding site" evidence="6">
    <location>
        <position position="179"/>
    </location>
    <ligand>
        <name>Ca(2+)</name>
        <dbReference type="ChEBI" id="CHEBI:29108"/>
        <label>3</label>
    </ligand>
</feature>
<evidence type="ECO:0000256" key="4">
    <source>
        <dbReference type="ARBA" id="ARBA00022801"/>
    </source>
</evidence>
<dbReference type="PANTHER" id="PTHR10201">
    <property type="entry name" value="MATRIX METALLOPROTEINASE"/>
    <property type="match status" value="1"/>
</dbReference>
<feature type="binding site" evidence="6">
    <location>
        <position position="161"/>
    </location>
    <ligand>
        <name>Ca(2+)</name>
        <dbReference type="ChEBI" id="CHEBI:29108"/>
        <label>2</label>
    </ligand>
</feature>
<feature type="binding site" evidence="6">
    <location>
        <position position="197"/>
    </location>
    <ligand>
        <name>Ca(2+)</name>
        <dbReference type="ChEBI" id="CHEBI:29108"/>
        <label>2</label>
    </ligand>
</feature>
<dbReference type="PANTHER" id="PTHR10201:SF169">
    <property type="entry name" value="MATRIX METALLOPROTEINASE-16-LIKE PROTEIN"/>
    <property type="match status" value="1"/>
</dbReference>
<feature type="binding site" evidence="6">
    <location>
        <position position="206"/>
    </location>
    <ligand>
        <name>Ca(2+)</name>
        <dbReference type="ChEBI" id="CHEBI:29108"/>
        <label>1</label>
    </ligand>
</feature>
<comment type="cofactor">
    <cofactor evidence="6">
        <name>Zn(2+)</name>
        <dbReference type="ChEBI" id="CHEBI:29105"/>
    </cofactor>
    <text evidence="6">Binds 2 Zn(2+) ions per subunit.</text>
</comment>
<reference evidence="8" key="1">
    <citation type="journal article" date="2023" name="Insect Mol. Biol.">
        <title>Genome sequencing provides insights into the evolution of gene families encoding plant cell wall-degrading enzymes in longhorned beetles.</title>
        <authorList>
            <person name="Shin N.R."/>
            <person name="Okamura Y."/>
            <person name="Kirsch R."/>
            <person name="Pauchet Y."/>
        </authorList>
    </citation>
    <scope>NUCLEOTIDE SEQUENCE</scope>
    <source>
        <strain evidence="8">AMC_N1</strain>
    </source>
</reference>
<feature type="binding site" evidence="6">
    <location>
        <position position="203"/>
    </location>
    <ligand>
        <name>Ca(2+)</name>
        <dbReference type="ChEBI" id="CHEBI:29108"/>
        <label>3</label>
    </ligand>
</feature>
<dbReference type="Proteomes" id="UP001162162">
    <property type="component" value="Unassembled WGS sequence"/>
</dbReference>
<feature type="binding site" evidence="6">
    <location>
        <position position="186"/>
    </location>
    <ligand>
        <name>Zn(2+)</name>
        <dbReference type="ChEBI" id="CHEBI:29105"/>
        <label>1</label>
    </ligand>
</feature>
<dbReference type="PRINTS" id="PR00138">
    <property type="entry name" value="MATRIXIN"/>
</dbReference>
<dbReference type="InterPro" id="IPR024079">
    <property type="entry name" value="MetalloPept_cat_dom_sf"/>
</dbReference>
<dbReference type="Gene3D" id="3.40.390.10">
    <property type="entry name" value="Collagenase (Catalytic Domain)"/>
    <property type="match status" value="1"/>
</dbReference>
<evidence type="ECO:0000256" key="3">
    <source>
        <dbReference type="ARBA" id="ARBA00022723"/>
    </source>
</evidence>
<dbReference type="GO" id="GO:0006508">
    <property type="term" value="P:proteolysis"/>
    <property type="evidence" value="ECO:0007669"/>
    <property type="project" value="UniProtKB-KW"/>
</dbReference>
<feature type="binding site" evidence="6">
    <location>
        <position position="199"/>
    </location>
    <ligand>
        <name>Ca(2+)</name>
        <dbReference type="ChEBI" id="CHEBI:29108"/>
        <label>2</label>
    </ligand>
</feature>
<evidence type="ECO:0000256" key="2">
    <source>
        <dbReference type="ARBA" id="ARBA00022670"/>
    </source>
</evidence>
<comment type="similarity">
    <text evidence="1">Belongs to the peptidase M10A family.</text>
</comment>
<dbReference type="AlphaFoldDB" id="A0AAV8Y4E9"/>
<keyword evidence="2" id="KW-0645">Protease</keyword>
<dbReference type="SUPFAM" id="SSF55486">
    <property type="entry name" value="Metalloproteases ('zincins'), catalytic domain"/>
    <property type="match status" value="1"/>
</dbReference>
<proteinExistence type="inferred from homology"/>
<comment type="cofactor">
    <cofactor evidence="6">
        <name>Ca(2+)</name>
        <dbReference type="ChEBI" id="CHEBI:29108"/>
    </cofactor>
    <text evidence="6">Can bind about 5 Ca(2+) ions per subunit.</text>
</comment>
<dbReference type="EMBL" id="JAPWTK010000188">
    <property type="protein sequence ID" value="KAJ8946354.1"/>
    <property type="molecule type" value="Genomic_DNA"/>
</dbReference>
<comment type="caution">
    <text evidence="8">The sequence shown here is derived from an EMBL/GenBank/DDBJ whole genome shotgun (WGS) entry which is preliminary data.</text>
</comment>
<dbReference type="GO" id="GO:0008270">
    <property type="term" value="F:zinc ion binding"/>
    <property type="evidence" value="ECO:0007669"/>
    <property type="project" value="InterPro"/>
</dbReference>
<gene>
    <name evidence="8" type="ORF">NQ318_010119</name>
</gene>
<feature type="binding site" evidence="6">
    <location>
        <position position="171"/>
    </location>
    <ligand>
        <name>Zn(2+)</name>
        <dbReference type="ChEBI" id="CHEBI:29105"/>
        <label>1</label>
    </ligand>
</feature>
<evidence type="ECO:0000313" key="8">
    <source>
        <dbReference type="EMBL" id="KAJ8946354.1"/>
    </source>
</evidence>
<evidence type="ECO:0000256" key="6">
    <source>
        <dbReference type="PIRSR" id="PIRSR621190-2"/>
    </source>
</evidence>
<evidence type="ECO:0000256" key="5">
    <source>
        <dbReference type="ARBA" id="ARBA00022833"/>
    </source>
</evidence>
<protein>
    <recommendedName>
        <fullName evidence="7">Peptidase metallopeptidase domain-containing protein</fullName>
    </recommendedName>
</protein>
<evidence type="ECO:0000313" key="9">
    <source>
        <dbReference type="Proteomes" id="UP001162162"/>
    </source>
</evidence>
<dbReference type="GO" id="GO:0030198">
    <property type="term" value="P:extracellular matrix organization"/>
    <property type="evidence" value="ECO:0007669"/>
    <property type="project" value="TreeGrafter"/>
</dbReference>
<feature type="binding site" evidence="6">
    <location>
        <position position="201"/>
    </location>
    <ligand>
        <name>Zn(2+)</name>
        <dbReference type="ChEBI" id="CHEBI:29105"/>
        <label>1</label>
    </ligand>
</feature>
<dbReference type="Pfam" id="PF00413">
    <property type="entry name" value="Peptidase_M10"/>
    <property type="match status" value="1"/>
</dbReference>
<accession>A0AAV8Y4E9</accession>
<evidence type="ECO:0000256" key="1">
    <source>
        <dbReference type="ARBA" id="ARBA00010370"/>
    </source>
</evidence>
<keyword evidence="4" id="KW-0378">Hydrolase</keyword>
<evidence type="ECO:0000259" key="7">
    <source>
        <dbReference type="SMART" id="SM00235"/>
    </source>
</evidence>
<feature type="binding site" evidence="6">
    <location>
        <position position="206"/>
    </location>
    <ligand>
        <name>Ca(2+)</name>
        <dbReference type="ChEBI" id="CHEBI:29108"/>
        <label>3</label>
    </ligand>
</feature>
<dbReference type="GO" id="GO:0004222">
    <property type="term" value="F:metalloendopeptidase activity"/>
    <property type="evidence" value="ECO:0007669"/>
    <property type="project" value="InterPro"/>
</dbReference>
<feature type="binding site" evidence="6">
    <location>
        <position position="178"/>
    </location>
    <ligand>
        <name>Ca(2+)</name>
        <dbReference type="ChEBI" id="CHEBI:29108"/>
        <label>3</label>
    </ligand>
</feature>
<dbReference type="GO" id="GO:0030574">
    <property type="term" value="P:collagen catabolic process"/>
    <property type="evidence" value="ECO:0007669"/>
    <property type="project" value="TreeGrafter"/>
</dbReference>
<keyword evidence="6" id="KW-0106">Calcium</keyword>
<keyword evidence="3 6" id="KW-0479">Metal-binding</keyword>
<dbReference type="SMART" id="SM00235">
    <property type="entry name" value="ZnMc"/>
    <property type="match status" value="1"/>
</dbReference>
<sequence length="248" mass="27668">MIREHIGPVASFKQAAAVRGLPLTRTGKICRKSIADLARNKLKKISGTVVDPTQTDICKEEDKHQIRGSRLNESFVINSGPVQDTLLCLVDLILASRQIASRIFSIESVFRRIQIISNRPIVNWTPKLGEYAVMKNIQRALDTWGSYGRLNFQRVSNNDADIVVSFATGDHGDAFPFDGRGGVLGHAFFPFEGSDIGGDIHFDADEEWTSGCPDMEWRRYGCHFPGMTRSATSSSPLNNWSVVWLREV</sequence>
<keyword evidence="9" id="KW-1185">Reference proteome</keyword>